<dbReference type="EMBL" id="RPFW01000001">
    <property type="protein sequence ID" value="TVZ06042.1"/>
    <property type="molecule type" value="Genomic_DNA"/>
</dbReference>
<sequence>MMTEAEALKTLAREDPAVADDARTALHSLTSGGGLGAISLLRLQEYLWYALPAGSAESPEAHLTVTKALARLFTLAGMERYAEVCTSAETERILAAYGVSRTEGLSAYTGALATSHAAPPDTDLLAWSSVMGPEERAAYDACGAAIELAVASKELKPGVSGWKTKRAALVERWLTRSTGAPGSDTWLSKISAERIEEWAHGHPGERSRLARAVMPKLLEPPDLPDEPLPTLAWILEQAGTGMRLTARHYIAPTIVGEAAVLFGWRTGSSGPGRRQQELDVYPLHTLRALAQHEMGAIRRSGAALVLTRTGRLMADDAAVRWHIGTASLIGPDDAPDPDFTVAVREAALLIVALHEGPVGYEELASRLTEIHAAEGWASRSGGSLAGAIRGEIHVLRHRLRALQLLDEEAPPGTVALTSVGTAAALSGLLARALRPRRHEHV</sequence>
<evidence type="ECO:0000313" key="1">
    <source>
        <dbReference type="EMBL" id="TVZ06042.1"/>
    </source>
</evidence>
<accession>A0A6P2C3P1</accession>
<comment type="caution">
    <text evidence="1">The sequence shown here is derived from an EMBL/GenBank/DDBJ whole genome shotgun (WGS) entry which is preliminary data.</text>
</comment>
<dbReference type="RefSeq" id="WP_145850796.1">
    <property type="nucleotide sequence ID" value="NZ_RPFW01000001.1"/>
</dbReference>
<organism evidence="1 2">
    <name type="scientific">Trebonia kvetii</name>
    <dbReference type="NCBI Taxonomy" id="2480626"/>
    <lineage>
        <taxon>Bacteria</taxon>
        <taxon>Bacillati</taxon>
        <taxon>Actinomycetota</taxon>
        <taxon>Actinomycetes</taxon>
        <taxon>Streptosporangiales</taxon>
        <taxon>Treboniaceae</taxon>
        <taxon>Trebonia</taxon>
    </lineage>
</organism>
<gene>
    <name evidence="1" type="ORF">EAS64_00820</name>
</gene>
<protein>
    <submittedName>
        <fullName evidence="1">Uncharacterized protein</fullName>
    </submittedName>
</protein>
<evidence type="ECO:0000313" key="2">
    <source>
        <dbReference type="Proteomes" id="UP000460272"/>
    </source>
</evidence>
<keyword evidence="2" id="KW-1185">Reference proteome</keyword>
<dbReference type="OrthoDB" id="9816539at2"/>
<dbReference type="Proteomes" id="UP000460272">
    <property type="component" value="Unassembled WGS sequence"/>
</dbReference>
<reference evidence="1 2" key="1">
    <citation type="submission" date="2018-11" db="EMBL/GenBank/DDBJ databases">
        <title>Trebonia kvetii gen.nov., sp.nov., a novel acidophilic actinobacterium, and proposal of the new actinobacterial family Treboniaceae fam. nov.</title>
        <authorList>
            <person name="Rapoport D."/>
            <person name="Sagova-Mareckova M."/>
            <person name="Sedlacek I."/>
            <person name="Provaznik J."/>
            <person name="Kralova S."/>
            <person name="Pavlinic D."/>
            <person name="Benes V."/>
            <person name="Kopecky J."/>
        </authorList>
    </citation>
    <scope>NUCLEOTIDE SEQUENCE [LARGE SCALE GENOMIC DNA]</scope>
    <source>
        <strain evidence="1 2">15Tr583</strain>
    </source>
</reference>
<proteinExistence type="predicted"/>
<name>A0A6P2C3P1_9ACTN</name>
<dbReference type="AlphaFoldDB" id="A0A6P2C3P1"/>